<reference evidence="1" key="1">
    <citation type="submission" date="2014-09" db="EMBL/GenBank/DDBJ databases">
        <authorList>
            <person name="Magalhaes I.L.F."/>
            <person name="Oliveira U."/>
            <person name="Santos F.R."/>
            <person name="Vidigal T.H.D.A."/>
            <person name="Brescovit A.D."/>
            <person name="Santos A.J."/>
        </authorList>
    </citation>
    <scope>NUCLEOTIDE SEQUENCE</scope>
    <source>
        <tissue evidence="1">Shoot tissue taken approximately 20 cm above the soil surface</tissue>
    </source>
</reference>
<accession>A0A0A9BEZ3</accession>
<organism evidence="1">
    <name type="scientific">Arundo donax</name>
    <name type="common">Giant reed</name>
    <name type="synonym">Donax arundinaceus</name>
    <dbReference type="NCBI Taxonomy" id="35708"/>
    <lineage>
        <taxon>Eukaryota</taxon>
        <taxon>Viridiplantae</taxon>
        <taxon>Streptophyta</taxon>
        <taxon>Embryophyta</taxon>
        <taxon>Tracheophyta</taxon>
        <taxon>Spermatophyta</taxon>
        <taxon>Magnoliopsida</taxon>
        <taxon>Liliopsida</taxon>
        <taxon>Poales</taxon>
        <taxon>Poaceae</taxon>
        <taxon>PACMAD clade</taxon>
        <taxon>Arundinoideae</taxon>
        <taxon>Arundineae</taxon>
        <taxon>Arundo</taxon>
    </lineage>
</organism>
<evidence type="ECO:0000313" key="1">
    <source>
        <dbReference type="EMBL" id="JAD60703.1"/>
    </source>
</evidence>
<name>A0A0A9BEZ3_ARUDO</name>
<dbReference type="EMBL" id="GBRH01237192">
    <property type="protein sequence ID" value="JAD60703.1"/>
    <property type="molecule type" value="Transcribed_RNA"/>
</dbReference>
<dbReference type="AlphaFoldDB" id="A0A0A9BEZ3"/>
<proteinExistence type="predicted"/>
<protein>
    <submittedName>
        <fullName evidence="1">Uncharacterized protein</fullName>
    </submittedName>
</protein>
<reference evidence="1" key="2">
    <citation type="journal article" date="2015" name="Data Brief">
        <title>Shoot transcriptome of the giant reed, Arundo donax.</title>
        <authorList>
            <person name="Barrero R.A."/>
            <person name="Guerrero F.D."/>
            <person name="Moolhuijzen P."/>
            <person name="Goolsby J.A."/>
            <person name="Tidwell J."/>
            <person name="Bellgard S.E."/>
            <person name="Bellgard M.I."/>
        </authorList>
    </citation>
    <scope>NUCLEOTIDE SEQUENCE</scope>
    <source>
        <tissue evidence="1">Shoot tissue taken approximately 20 cm above the soil surface</tissue>
    </source>
</reference>
<sequence>MPTLLLPRFQQDQMIRPSLENNFWVPFSVPLKYHITTRYVPLSSNQLNISSTISNRRVDLADFITVLTKS</sequence>